<dbReference type="AlphaFoldDB" id="A0AA42BMK2"/>
<gene>
    <name evidence="2" type="ORF">NLF92_13220</name>
</gene>
<organism evidence="2 3">
    <name type="scientific">Opacimonas viscosa</name>
    <dbReference type="NCBI Taxonomy" id="2961944"/>
    <lineage>
        <taxon>Bacteria</taxon>
        <taxon>Pseudomonadati</taxon>
        <taxon>Pseudomonadota</taxon>
        <taxon>Gammaproteobacteria</taxon>
        <taxon>Alteromonadales</taxon>
        <taxon>Alteromonadaceae</taxon>
        <taxon>Opacimonas</taxon>
    </lineage>
</organism>
<sequence length="88" mass="9021">LVVHTTGVDDATAAHIHTGGIGMNGDVLVGLEQSMSDPGMWMTPADTAINADILAVLASGGHYVNVHTPAFPGGEIRGQIVTPEYVIA</sequence>
<dbReference type="RefSeq" id="WP_254102700.1">
    <property type="nucleotide sequence ID" value="NZ_JANATA010000185.1"/>
</dbReference>
<keyword evidence="3" id="KW-1185">Reference proteome</keyword>
<reference evidence="2" key="1">
    <citation type="submission" date="2022-07" db="EMBL/GenBank/DDBJ databases">
        <title>Characterization of the Novel Bacterium Alteromonas immobilis LMIT006 and Alteromonas gregis LMIT007.</title>
        <authorList>
            <person name="Lin X."/>
        </authorList>
    </citation>
    <scope>NUCLEOTIDE SEQUENCE</scope>
    <source>
        <strain evidence="2">LMIT007</strain>
    </source>
</reference>
<feature type="non-terminal residue" evidence="2">
    <location>
        <position position="88"/>
    </location>
</feature>
<feature type="domain" description="CHRD" evidence="1">
    <location>
        <begin position="3"/>
        <end position="80"/>
    </location>
</feature>
<dbReference type="Proteomes" id="UP001165413">
    <property type="component" value="Unassembled WGS sequence"/>
</dbReference>
<evidence type="ECO:0000313" key="3">
    <source>
        <dbReference type="Proteomes" id="UP001165413"/>
    </source>
</evidence>
<evidence type="ECO:0000313" key="2">
    <source>
        <dbReference type="EMBL" id="MCP3429895.1"/>
    </source>
</evidence>
<name>A0AA42BMK2_9ALTE</name>
<proteinExistence type="predicted"/>
<dbReference type="EMBL" id="JANATA010000185">
    <property type="protein sequence ID" value="MCP3429895.1"/>
    <property type="molecule type" value="Genomic_DNA"/>
</dbReference>
<dbReference type="Pfam" id="PF07452">
    <property type="entry name" value="CHRD"/>
    <property type="match status" value="1"/>
</dbReference>
<protein>
    <submittedName>
        <fullName evidence="2">CHRD domain-containing protein</fullName>
    </submittedName>
</protein>
<evidence type="ECO:0000259" key="1">
    <source>
        <dbReference type="Pfam" id="PF07452"/>
    </source>
</evidence>
<accession>A0AA42BMK2</accession>
<dbReference type="InterPro" id="IPR010895">
    <property type="entry name" value="CHRD"/>
</dbReference>
<feature type="non-terminal residue" evidence="2">
    <location>
        <position position="1"/>
    </location>
</feature>
<comment type="caution">
    <text evidence="2">The sequence shown here is derived from an EMBL/GenBank/DDBJ whole genome shotgun (WGS) entry which is preliminary data.</text>
</comment>